<keyword evidence="10" id="KW-0408">Iron</keyword>
<dbReference type="InterPro" id="IPR000516">
    <property type="entry name" value="Ni-dep_Hydgase_cyt-B"/>
</dbReference>
<protein>
    <submittedName>
        <fullName evidence="14">Putative Ni/Fe-hydrogenase 1 B-type cytochrome subunit</fullName>
    </submittedName>
</protein>
<dbReference type="GO" id="GO:0009055">
    <property type="term" value="F:electron transfer activity"/>
    <property type="evidence" value="ECO:0007669"/>
    <property type="project" value="InterPro"/>
</dbReference>
<keyword evidence="11 12" id="KW-0472">Membrane</keyword>
<dbReference type="GO" id="GO:0005506">
    <property type="term" value="F:iron ion binding"/>
    <property type="evidence" value="ECO:0007669"/>
    <property type="project" value="InterPro"/>
</dbReference>
<dbReference type="InterPro" id="IPR051542">
    <property type="entry name" value="Hydrogenase_cytochrome"/>
</dbReference>
<name>A0A348ANU8_9FIRM</name>
<comment type="similarity">
    <text evidence="2">Belongs to the HupC/HyaC/HydC family.</text>
</comment>
<dbReference type="InterPro" id="IPR011577">
    <property type="entry name" value="Cyt_b561_bac/Ni-Hgenase"/>
</dbReference>
<dbReference type="NCBIfam" id="TIGR02125">
    <property type="entry name" value="CytB-hydogenase"/>
    <property type="match status" value="1"/>
</dbReference>
<dbReference type="GO" id="GO:0022904">
    <property type="term" value="P:respiratory electron transport chain"/>
    <property type="evidence" value="ECO:0007669"/>
    <property type="project" value="InterPro"/>
</dbReference>
<evidence type="ECO:0000256" key="10">
    <source>
        <dbReference type="ARBA" id="ARBA00023004"/>
    </source>
</evidence>
<gene>
    <name evidence="14" type="primary">hyaC</name>
    <name evidence="14" type="ORF">MAMMFC1_03442</name>
</gene>
<dbReference type="AlphaFoldDB" id="A0A348ANU8"/>
<keyword evidence="15" id="KW-1185">Reference proteome</keyword>
<feature type="transmembrane region" description="Helical" evidence="12">
    <location>
        <begin position="63"/>
        <end position="86"/>
    </location>
</feature>
<evidence type="ECO:0000313" key="15">
    <source>
        <dbReference type="Proteomes" id="UP000276437"/>
    </source>
</evidence>
<evidence type="ECO:0000256" key="8">
    <source>
        <dbReference type="ARBA" id="ARBA00022982"/>
    </source>
</evidence>
<dbReference type="RefSeq" id="WP_126309677.1">
    <property type="nucleotide sequence ID" value="NZ_AP018449.1"/>
</dbReference>
<feature type="transmembrane region" description="Helical" evidence="12">
    <location>
        <begin position="179"/>
        <end position="200"/>
    </location>
</feature>
<evidence type="ECO:0000256" key="12">
    <source>
        <dbReference type="SAM" id="Phobius"/>
    </source>
</evidence>
<evidence type="ECO:0000313" key="14">
    <source>
        <dbReference type="EMBL" id="BBB92746.1"/>
    </source>
</evidence>
<evidence type="ECO:0000259" key="13">
    <source>
        <dbReference type="Pfam" id="PF01292"/>
    </source>
</evidence>
<evidence type="ECO:0000256" key="1">
    <source>
        <dbReference type="ARBA" id="ARBA00004651"/>
    </source>
</evidence>
<keyword evidence="8" id="KW-0249">Electron transport</keyword>
<dbReference type="SUPFAM" id="SSF81342">
    <property type="entry name" value="Transmembrane di-heme cytochromes"/>
    <property type="match status" value="1"/>
</dbReference>
<dbReference type="Proteomes" id="UP000276437">
    <property type="component" value="Chromosome"/>
</dbReference>
<sequence length="240" mass="28241">MRQGAMQDYYIFSPWIRIYHWVMVACILVLFFTGLYIGNPFFIGTQGLEPTFGVNNWLSMENIRFIHFVAAYTLVASLILRIYGFIVNRGDRLLPRPWSKLYWTGMIDTQMHYMFLRSKHRPYLRNSLARSGYLAVYFMILIEIITGFAMYYMVEPNRFLAKIFGPLNNWLINEYVVHLIHHFVAWFIMLFAIVHVYMAVRADLIEKSGEVSAMISGVKYMGEEPADIEDICDARLKQNR</sequence>
<evidence type="ECO:0000256" key="6">
    <source>
        <dbReference type="ARBA" id="ARBA00022692"/>
    </source>
</evidence>
<dbReference type="OrthoDB" id="197262at2"/>
<dbReference type="InterPro" id="IPR016174">
    <property type="entry name" value="Di-haem_cyt_TM"/>
</dbReference>
<dbReference type="PANTHER" id="PTHR30485:SF0">
    <property type="entry name" value="NI_FE-HYDROGENASE 1 B-TYPE CYTOCHROME SUBUNIT-RELATED"/>
    <property type="match status" value="1"/>
</dbReference>
<evidence type="ECO:0000256" key="9">
    <source>
        <dbReference type="ARBA" id="ARBA00022989"/>
    </source>
</evidence>
<keyword evidence="4" id="KW-1003">Cell membrane</keyword>
<keyword evidence="9 12" id="KW-1133">Transmembrane helix</keyword>
<reference evidence="14 15" key="1">
    <citation type="journal article" date="2018" name="Int. J. Syst. Evol. Microbiol.">
        <title>Methylomusa anaerophila gen. nov., sp. nov., an anaerobic methanol-utilizing bacterium isolated from a microbial fuel cell.</title>
        <authorList>
            <person name="Amano N."/>
            <person name="Yamamuro A."/>
            <person name="Miyahara M."/>
            <person name="Kouzuma A."/>
            <person name="Abe T."/>
            <person name="Watanabe K."/>
        </authorList>
    </citation>
    <scope>NUCLEOTIDE SEQUENCE [LARGE SCALE GENOMIC DNA]</scope>
    <source>
        <strain evidence="14 15">MMFC1</strain>
    </source>
</reference>
<feature type="transmembrane region" description="Helical" evidence="12">
    <location>
        <begin position="134"/>
        <end position="154"/>
    </location>
</feature>
<dbReference type="GO" id="GO:0020037">
    <property type="term" value="F:heme binding"/>
    <property type="evidence" value="ECO:0007669"/>
    <property type="project" value="TreeGrafter"/>
</dbReference>
<keyword evidence="6 12" id="KW-0812">Transmembrane</keyword>
<keyword evidence="5" id="KW-0349">Heme</keyword>
<organism evidence="14 15">
    <name type="scientific">Methylomusa anaerophila</name>
    <dbReference type="NCBI Taxonomy" id="1930071"/>
    <lineage>
        <taxon>Bacteria</taxon>
        <taxon>Bacillati</taxon>
        <taxon>Bacillota</taxon>
        <taxon>Negativicutes</taxon>
        <taxon>Selenomonadales</taxon>
        <taxon>Sporomusaceae</taxon>
        <taxon>Methylomusa</taxon>
    </lineage>
</organism>
<dbReference type="Gene3D" id="1.20.950.20">
    <property type="entry name" value="Transmembrane di-heme cytochromes, Chain C"/>
    <property type="match status" value="1"/>
</dbReference>
<dbReference type="EMBL" id="AP018449">
    <property type="protein sequence ID" value="BBB92746.1"/>
    <property type="molecule type" value="Genomic_DNA"/>
</dbReference>
<comment type="subcellular location">
    <subcellularLocation>
        <location evidence="1">Cell membrane</location>
        <topology evidence="1">Multi-pass membrane protein</topology>
    </subcellularLocation>
</comment>
<dbReference type="PANTHER" id="PTHR30485">
    <property type="entry name" value="NI/FE-HYDROGENASE 1 B-TYPE CYTOCHROME SUBUNIT"/>
    <property type="match status" value="1"/>
</dbReference>
<accession>A0A348ANU8</accession>
<dbReference type="Pfam" id="PF01292">
    <property type="entry name" value="Ni_hydr_CYTB"/>
    <property type="match status" value="1"/>
</dbReference>
<evidence type="ECO:0000256" key="2">
    <source>
        <dbReference type="ARBA" id="ARBA00008622"/>
    </source>
</evidence>
<dbReference type="KEGG" id="mana:MAMMFC1_03442"/>
<feature type="transmembrane region" description="Helical" evidence="12">
    <location>
        <begin position="21"/>
        <end position="43"/>
    </location>
</feature>
<proteinExistence type="inferred from homology"/>
<keyword evidence="3" id="KW-0813">Transport</keyword>
<evidence type="ECO:0000256" key="7">
    <source>
        <dbReference type="ARBA" id="ARBA00022723"/>
    </source>
</evidence>
<dbReference type="GO" id="GO:0005886">
    <property type="term" value="C:plasma membrane"/>
    <property type="evidence" value="ECO:0007669"/>
    <property type="project" value="UniProtKB-SubCell"/>
</dbReference>
<dbReference type="PRINTS" id="PR00161">
    <property type="entry name" value="NIHGNASECYTB"/>
</dbReference>
<evidence type="ECO:0000256" key="11">
    <source>
        <dbReference type="ARBA" id="ARBA00023136"/>
    </source>
</evidence>
<feature type="domain" description="Cytochrome b561 bacterial/Ni-hydrogenase" evidence="13">
    <location>
        <begin position="12"/>
        <end position="217"/>
    </location>
</feature>
<evidence type="ECO:0000256" key="3">
    <source>
        <dbReference type="ARBA" id="ARBA00022448"/>
    </source>
</evidence>
<keyword evidence="7" id="KW-0479">Metal-binding</keyword>
<evidence type="ECO:0000256" key="5">
    <source>
        <dbReference type="ARBA" id="ARBA00022617"/>
    </source>
</evidence>
<evidence type="ECO:0000256" key="4">
    <source>
        <dbReference type="ARBA" id="ARBA00022475"/>
    </source>
</evidence>